<reference evidence="1 2" key="1">
    <citation type="submission" date="2019-06" db="EMBL/GenBank/DDBJ databases">
        <title>Whole genome shotgun sequence of Brevibacillus reuszeri NBRC 15719.</title>
        <authorList>
            <person name="Hosoyama A."/>
            <person name="Uohara A."/>
            <person name="Ohji S."/>
            <person name="Ichikawa N."/>
        </authorList>
    </citation>
    <scope>NUCLEOTIDE SEQUENCE [LARGE SCALE GENOMIC DNA]</scope>
    <source>
        <strain evidence="1 2">NBRC 15719</strain>
    </source>
</reference>
<gene>
    <name evidence="1" type="ORF">BRE01_32010</name>
</gene>
<dbReference type="Proteomes" id="UP000319578">
    <property type="component" value="Unassembled WGS sequence"/>
</dbReference>
<accession>A0ABQ0TNQ2</accession>
<comment type="caution">
    <text evidence="1">The sequence shown here is derived from an EMBL/GenBank/DDBJ whole genome shotgun (WGS) entry which is preliminary data.</text>
</comment>
<sequence>MPYNEKRGRKTLDRGDYYMKKQKWMMMGATAIVCSALLVPGAFAKSKDDVDAPPVFFSNGQATHAKLGVDTTPNPTVTTPAGTSFLFPATAEGKKDK</sequence>
<organism evidence="1 2">
    <name type="scientific">Brevibacillus reuszeri</name>
    <dbReference type="NCBI Taxonomy" id="54915"/>
    <lineage>
        <taxon>Bacteria</taxon>
        <taxon>Bacillati</taxon>
        <taxon>Bacillota</taxon>
        <taxon>Bacilli</taxon>
        <taxon>Bacillales</taxon>
        <taxon>Paenibacillaceae</taxon>
        <taxon>Brevibacillus</taxon>
    </lineage>
</organism>
<proteinExistence type="predicted"/>
<evidence type="ECO:0000313" key="1">
    <source>
        <dbReference type="EMBL" id="GED69499.1"/>
    </source>
</evidence>
<evidence type="ECO:0000313" key="2">
    <source>
        <dbReference type="Proteomes" id="UP000319578"/>
    </source>
</evidence>
<keyword evidence="2" id="KW-1185">Reference proteome</keyword>
<name>A0ABQ0TNQ2_9BACL</name>
<protein>
    <submittedName>
        <fullName evidence="1">Uncharacterized protein</fullName>
    </submittedName>
</protein>
<dbReference type="EMBL" id="BJON01000013">
    <property type="protein sequence ID" value="GED69499.1"/>
    <property type="molecule type" value="Genomic_DNA"/>
</dbReference>